<protein>
    <submittedName>
        <fullName evidence="1">Uncharacterized protein</fullName>
    </submittedName>
</protein>
<organism evidence="1 3">
    <name type="scientific">Didymodactylos carnosus</name>
    <dbReference type="NCBI Taxonomy" id="1234261"/>
    <lineage>
        <taxon>Eukaryota</taxon>
        <taxon>Metazoa</taxon>
        <taxon>Spiralia</taxon>
        <taxon>Gnathifera</taxon>
        <taxon>Rotifera</taxon>
        <taxon>Eurotatoria</taxon>
        <taxon>Bdelloidea</taxon>
        <taxon>Philodinida</taxon>
        <taxon>Philodinidae</taxon>
        <taxon>Didymodactylos</taxon>
    </lineage>
</organism>
<keyword evidence="3" id="KW-1185">Reference proteome</keyword>
<dbReference type="EMBL" id="CAJOBC010084777">
    <property type="protein sequence ID" value="CAF4322156.1"/>
    <property type="molecule type" value="Genomic_DNA"/>
</dbReference>
<proteinExistence type="predicted"/>
<gene>
    <name evidence="1" type="ORF">GPM918_LOCUS34623</name>
    <name evidence="2" type="ORF">SRO942_LOCUS35326</name>
</gene>
<dbReference type="Proteomes" id="UP000681722">
    <property type="component" value="Unassembled WGS sequence"/>
</dbReference>
<comment type="caution">
    <text evidence="1">The sequence shown here is derived from an EMBL/GenBank/DDBJ whole genome shotgun (WGS) entry which is preliminary data.</text>
</comment>
<evidence type="ECO:0000313" key="1">
    <source>
        <dbReference type="EMBL" id="CAF1447950.1"/>
    </source>
</evidence>
<dbReference type="Gene3D" id="3.30.70.1820">
    <property type="entry name" value="L1 transposable element, RRM domain"/>
    <property type="match status" value="1"/>
</dbReference>
<name>A0A815PET8_9BILA</name>
<sequence length="142" mass="16301">MPAKISTRGHASKSTDALNDSQINIEGLVREVLQFDILVSASRIGKVNNFLDQRPRAIIMRFVRYCTRQMILRNKKKLERGTFINEDLTKSNLSIFEYARSICVEKNCIYTSNGKVMYNDGKKRLELFSIQHAKGLIDDGRD</sequence>
<dbReference type="EMBL" id="CAJNOQ010019330">
    <property type="protein sequence ID" value="CAF1447950.1"/>
    <property type="molecule type" value="Genomic_DNA"/>
</dbReference>
<dbReference type="Proteomes" id="UP000663829">
    <property type="component" value="Unassembled WGS sequence"/>
</dbReference>
<evidence type="ECO:0000313" key="2">
    <source>
        <dbReference type="EMBL" id="CAF4322156.1"/>
    </source>
</evidence>
<evidence type="ECO:0000313" key="3">
    <source>
        <dbReference type="Proteomes" id="UP000663829"/>
    </source>
</evidence>
<dbReference type="OrthoDB" id="10066957at2759"/>
<dbReference type="AlphaFoldDB" id="A0A815PET8"/>
<reference evidence="1" key="1">
    <citation type="submission" date="2021-02" db="EMBL/GenBank/DDBJ databases">
        <authorList>
            <person name="Nowell W R."/>
        </authorList>
    </citation>
    <scope>NUCLEOTIDE SEQUENCE</scope>
</reference>
<accession>A0A815PET8</accession>